<reference evidence="2 3" key="1">
    <citation type="submission" date="2016-04" db="EMBL/GenBank/DDBJ databases">
        <title>Complete genome sequence of Dietzia lutea YIM 80766T, a strain isolated from desert soil in Egypt.</title>
        <authorList>
            <person name="Zhao J."/>
            <person name="Hu B."/>
            <person name="Geng S."/>
            <person name="Nie Y."/>
            <person name="Tang Y."/>
        </authorList>
    </citation>
    <scope>NUCLEOTIDE SEQUENCE [LARGE SCALE GENOMIC DNA]</scope>
    <source>
        <strain evidence="2 3">YIM 80766</strain>
    </source>
</reference>
<dbReference type="Gene3D" id="3.40.50.880">
    <property type="match status" value="1"/>
</dbReference>
<accession>A0A2S1R9W1</accession>
<dbReference type="Proteomes" id="UP000244928">
    <property type="component" value="Chromosome"/>
</dbReference>
<dbReference type="KEGG" id="dlu:A6035_13865"/>
<dbReference type="SUPFAM" id="SSF52317">
    <property type="entry name" value="Class I glutamine amidotransferase-like"/>
    <property type="match status" value="1"/>
</dbReference>
<dbReference type="Pfam" id="PF06283">
    <property type="entry name" value="ThuA"/>
    <property type="match status" value="1"/>
</dbReference>
<dbReference type="InterPro" id="IPR029010">
    <property type="entry name" value="ThuA-like"/>
</dbReference>
<dbReference type="InterPro" id="IPR029062">
    <property type="entry name" value="Class_I_gatase-like"/>
</dbReference>
<sequence length="286" mass="30832">MTGSRRVLVLTGGHKIDDASFTRIIDRLAAERGWVVRRAARDLGAELADRTTQDFDAVLMYDLPGLALSLGSAPTPAGPGPETVDAIADLLEAGTGLVVLHHALAGWPAWPGWADAIGGRFHYRPARLRGRAHEDSGYYHGRFRARVVDESHPVTAGVESLELEDELYAAVVFEDDVHPLVRLESVPPTSDYRSAFDAVLRRPQRDGWCCPVPSDLLGWSTTAGSSPVVTLLPGDGGGTLLNDDYARLVGNSVDWVLSSDARQAAAAAPRPIDRNIDDSLIRVNGR</sequence>
<dbReference type="EMBL" id="CP015449">
    <property type="protein sequence ID" value="AWH93077.1"/>
    <property type="molecule type" value="Genomic_DNA"/>
</dbReference>
<name>A0A2S1R9W1_9ACTN</name>
<feature type="domain" description="ThuA-like" evidence="1">
    <location>
        <begin position="6"/>
        <end position="186"/>
    </location>
</feature>
<organism evidence="2 3">
    <name type="scientific">Dietzia lutea</name>
    <dbReference type="NCBI Taxonomy" id="546160"/>
    <lineage>
        <taxon>Bacteria</taxon>
        <taxon>Bacillati</taxon>
        <taxon>Actinomycetota</taxon>
        <taxon>Actinomycetes</taxon>
        <taxon>Mycobacteriales</taxon>
        <taxon>Dietziaceae</taxon>
        <taxon>Dietzia</taxon>
    </lineage>
</organism>
<dbReference type="OrthoDB" id="5522149at2"/>
<protein>
    <recommendedName>
        <fullName evidence="1">ThuA-like domain-containing protein</fullName>
    </recommendedName>
</protein>
<evidence type="ECO:0000259" key="1">
    <source>
        <dbReference type="Pfam" id="PF06283"/>
    </source>
</evidence>
<evidence type="ECO:0000313" key="2">
    <source>
        <dbReference type="EMBL" id="AWH93077.1"/>
    </source>
</evidence>
<dbReference type="RefSeq" id="WP_108848372.1">
    <property type="nucleotide sequence ID" value="NZ_CP015449.1"/>
</dbReference>
<keyword evidence="3" id="KW-1185">Reference proteome</keyword>
<evidence type="ECO:0000313" key="3">
    <source>
        <dbReference type="Proteomes" id="UP000244928"/>
    </source>
</evidence>
<dbReference type="AlphaFoldDB" id="A0A2S1R9W1"/>
<gene>
    <name evidence="2" type="ORF">A6035_13865</name>
</gene>
<proteinExistence type="predicted"/>